<evidence type="ECO:0000313" key="13">
    <source>
        <dbReference type="Proteomes" id="UP001202867"/>
    </source>
</evidence>
<feature type="transmembrane region" description="Helical" evidence="9">
    <location>
        <begin position="170"/>
        <end position="188"/>
    </location>
</feature>
<feature type="domain" description="ABC transporter" evidence="10">
    <location>
        <begin position="342"/>
        <end position="557"/>
    </location>
</feature>
<accession>A0ABT0DMW0</accession>
<dbReference type="PROSITE" id="PS00211">
    <property type="entry name" value="ABC_TRANSPORTER_1"/>
    <property type="match status" value="1"/>
</dbReference>
<dbReference type="InterPro" id="IPR036640">
    <property type="entry name" value="ABC1_TM_sf"/>
</dbReference>
<keyword evidence="4" id="KW-0547">Nucleotide-binding</keyword>
<dbReference type="InterPro" id="IPR017871">
    <property type="entry name" value="ABC_transporter-like_CS"/>
</dbReference>
<dbReference type="InterPro" id="IPR003439">
    <property type="entry name" value="ABC_transporter-like_ATP-bd"/>
</dbReference>
<keyword evidence="5" id="KW-0067">ATP-binding</keyword>
<name>A0ABT0DMW0_9HYPH</name>
<dbReference type="InterPro" id="IPR027417">
    <property type="entry name" value="P-loop_NTPase"/>
</dbReference>
<comment type="similarity">
    <text evidence="2">Belongs to the ABC transporter superfamily.</text>
</comment>
<feature type="domain" description="ABC transmembrane type-1" evidence="11">
    <location>
        <begin position="25"/>
        <end position="312"/>
    </location>
</feature>
<evidence type="ECO:0000259" key="11">
    <source>
        <dbReference type="PROSITE" id="PS50929"/>
    </source>
</evidence>
<dbReference type="PANTHER" id="PTHR24221">
    <property type="entry name" value="ATP-BINDING CASSETTE SUB-FAMILY B"/>
    <property type="match status" value="1"/>
</dbReference>
<dbReference type="Proteomes" id="UP001202867">
    <property type="component" value="Unassembled WGS sequence"/>
</dbReference>
<evidence type="ECO:0000256" key="1">
    <source>
        <dbReference type="ARBA" id="ARBA00004651"/>
    </source>
</evidence>
<dbReference type="PROSITE" id="PS50929">
    <property type="entry name" value="ABC_TM1F"/>
    <property type="match status" value="1"/>
</dbReference>
<dbReference type="SUPFAM" id="SSF52540">
    <property type="entry name" value="P-loop containing nucleoside triphosphate hydrolases"/>
    <property type="match status" value="1"/>
</dbReference>
<dbReference type="PANTHER" id="PTHR24221:SF654">
    <property type="entry name" value="ATP-BINDING CASSETTE SUB-FAMILY B MEMBER 6"/>
    <property type="match status" value="1"/>
</dbReference>
<dbReference type="InterPro" id="IPR014223">
    <property type="entry name" value="ABC_CydC/D"/>
</dbReference>
<comment type="subcellular location">
    <subcellularLocation>
        <location evidence="1">Cell membrane</location>
        <topology evidence="1">Multi-pass membrane protein</topology>
    </subcellularLocation>
</comment>
<evidence type="ECO:0000256" key="3">
    <source>
        <dbReference type="ARBA" id="ARBA00022692"/>
    </source>
</evidence>
<feature type="transmembrane region" description="Helical" evidence="9">
    <location>
        <begin position="21"/>
        <end position="47"/>
    </location>
</feature>
<dbReference type="SMART" id="SM00382">
    <property type="entry name" value="AAA"/>
    <property type="match status" value="1"/>
</dbReference>
<sequence length="562" mass="58148">MSDLAALRAIMRLFFAGRRRALLSGIVLAALAFASGIALLGLAGWFITATAIAGASAASALAFDLFAPSAGIRFFALSRTATRYAERVVTHDATLAVLAALRERLFRGWAAAGAAGRLASRPTALLFRLTLDIDALDSLYLRVIVPAGAALIVTLGAAFVLALVDIRLGLGFALLVLTGGFAIPLWTARAARRLARRRAHALEVLRSRAVDLVAGQTELLMAGRLGTQRERLMQAEARLAQADDALNRIETRAGAALAILGWLVLALGVLAVAALSEAGSVEPAIAALVLLVVLTALDPFGLLRRGAVELERALIAARRLAPRLAEAVPGIAVNPPPAGLAVRLEGAEVRPEGAARPALSGLDLTVAAGERIGLVGASGAGKSTLIAALAGEVAATGGALEALPAAQLTQRTELFQDSLADNLRIAAPHADDAQLLAALAAAGLGEFLARLPEGLATRLGEGGLGLSGGQARRLALARLLLSDAPLWLLDEPTEGLDAVTADEVMGRLWARAAGRTVILATHLEREAAGVDRLAVLRDGRLERVVARGEPDFAGLLASLRAR</sequence>
<keyword evidence="3 9" id="KW-0812">Transmembrane</keyword>
<evidence type="ECO:0000256" key="8">
    <source>
        <dbReference type="SAM" id="Coils"/>
    </source>
</evidence>
<feature type="transmembrane region" description="Helical" evidence="9">
    <location>
        <begin position="255"/>
        <end position="275"/>
    </location>
</feature>
<evidence type="ECO:0000256" key="2">
    <source>
        <dbReference type="ARBA" id="ARBA00005417"/>
    </source>
</evidence>
<gene>
    <name evidence="12" type="primary">cydC</name>
    <name evidence="12" type="ORF">MWN33_10900</name>
</gene>
<dbReference type="EMBL" id="JALKCG010000003">
    <property type="protein sequence ID" value="MCK0208539.1"/>
    <property type="molecule type" value="Genomic_DNA"/>
</dbReference>
<dbReference type="Gene3D" id="1.20.1560.10">
    <property type="entry name" value="ABC transporter type 1, transmembrane domain"/>
    <property type="match status" value="1"/>
</dbReference>
<feature type="transmembrane region" description="Helical" evidence="9">
    <location>
        <begin position="53"/>
        <end position="76"/>
    </location>
</feature>
<dbReference type="Gene3D" id="3.40.50.300">
    <property type="entry name" value="P-loop containing nucleotide triphosphate hydrolases"/>
    <property type="match status" value="1"/>
</dbReference>
<dbReference type="Pfam" id="PF00005">
    <property type="entry name" value="ABC_tran"/>
    <property type="match status" value="1"/>
</dbReference>
<protein>
    <submittedName>
        <fullName evidence="12">Thiol reductant ABC exporter subunit CydC</fullName>
    </submittedName>
</protein>
<keyword evidence="8" id="KW-0175">Coiled coil</keyword>
<dbReference type="RefSeq" id="WP_247200526.1">
    <property type="nucleotide sequence ID" value="NZ_JALKCG010000003.1"/>
</dbReference>
<dbReference type="NCBIfam" id="TIGR02868">
    <property type="entry name" value="CydC"/>
    <property type="match status" value="1"/>
</dbReference>
<feature type="transmembrane region" description="Helical" evidence="9">
    <location>
        <begin position="139"/>
        <end position="164"/>
    </location>
</feature>
<feature type="coiled-coil region" evidence="8">
    <location>
        <begin position="225"/>
        <end position="252"/>
    </location>
</feature>
<evidence type="ECO:0000256" key="6">
    <source>
        <dbReference type="ARBA" id="ARBA00022989"/>
    </source>
</evidence>
<dbReference type="SUPFAM" id="SSF90123">
    <property type="entry name" value="ABC transporter transmembrane region"/>
    <property type="match status" value="1"/>
</dbReference>
<feature type="transmembrane region" description="Helical" evidence="9">
    <location>
        <begin position="281"/>
        <end position="303"/>
    </location>
</feature>
<evidence type="ECO:0000256" key="9">
    <source>
        <dbReference type="SAM" id="Phobius"/>
    </source>
</evidence>
<keyword evidence="6 9" id="KW-1133">Transmembrane helix</keyword>
<keyword evidence="7 9" id="KW-0472">Membrane</keyword>
<dbReference type="InterPro" id="IPR003593">
    <property type="entry name" value="AAA+_ATPase"/>
</dbReference>
<reference evidence="13" key="1">
    <citation type="submission" date="2023-07" db="EMBL/GenBank/DDBJ databases">
        <title>Ancylobacter moscoviensis sp. nov., facultatively methylotrophic bacteria from activated sludge and the reclassification of Starkeya novella (Starkey 1934) Kelly et al. 2000 as Ancylobacter novellus comb. nov., Starkeya koreensis Im et al. 2006 as Ancylobacter koreensis comb.nov., Angulomicrobium tetraedrale Vasil'eva et al. 1986 as Ancylobacter tetraedralis comb. nov., Angulomicrobium amanitiforme Fritz et al. 2004 as Ancylobacter amanitiformis comb. nov. and Methylorhabdus multivorans Doronina et al. 1996 as Ancylobacter multivorans comb. nov. and emended description of the genus Ancylobacter.</title>
        <authorList>
            <person name="Doronina N."/>
            <person name="Chemodurova A."/>
            <person name="Grouzdev D."/>
            <person name="Koziaeva V."/>
            <person name="Shi W."/>
            <person name="Wu L."/>
            <person name="Kaparullina E."/>
        </authorList>
    </citation>
    <scope>NUCLEOTIDE SEQUENCE [LARGE SCALE GENOMIC DNA]</scope>
    <source>
        <strain evidence="13">Jip08</strain>
    </source>
</reference>
<evidence type="ECO:0000313" key="12">
    <source>
        <dbReference type="EMBL" id="MCK0208539.1"/>
    </source>
</evidence>
<evidence type="ECO:0000259" key="10">
    <source>
        <dbReference type="PROSITE" id="PS50893"/>
    </source>
</evidence>
<dbReference type="PROSITE" id="PS50893">
    <property type="entry name" value="ABC_TRANSPORTER_2"/>
    <property type="match status" value="1"/>
</dbReference>
<evidence type="ECO:0000256" key="7">
    <source>
        <dbReference type="ARBA" id="ARBA00023136"/>
    </source>
</evidence>
<proteinExistence type="inferred from homology"/>
<organism evidence="12 13">
    <name type="scientific">Ancylobacter koreensis</name>
    <dbReference type="NCBI Taxonomy" id="266121"/>
    <lineage>
        <taxon>Bacteria</taxon>
        <taxon>Pseudomonadati</taxon>
        <taxon>Pseudomonadota</taxon>
        <taxon>Alphaproteobacteria</taxon>
        <taxon>Hyphomicrobiales</taxon>
        <taxon>Xanthobacteraceae</taxon>
        <taxon>Ancylobacter</taxon>
    </lineage>
</organism>
<dbReference type="InterPro" id="IPR039421">
    <property type="entry name" value="Type_1_exporter"/>
</dbReference>
<keyword evidence="13" id="KW-1185">Reference proteome</keyword>
<comment type="caution">
    <text evidence="12">The sequence shown here is derived from an EMBL/GenBank/DDBJ whole genome shotgun (WGS) entry which is preliminary data.</text>
</comment>
<evidence type="ECO:0000256" key="4">
    <source>
        <dbReference type="ARBA" id="ARBA00022741"/>
    </source>
</evidence>
<evidence type="ECO:0000256" key="5">
    <source>
        <dbReference type="ARBA" id="ARBA00022840"/>
    </source>
</evidence>
<dbReference type="InterPro" id="IPR011527">
    <property type="entry name" value="ABC1_TM_dom"/>
</dbReference>